<reference evidence="10" key="1">
    <citation type="submission" date="2020-05" db="EMBL/GenBank/DDBJ databases">
        <title>Phylogenomic resolution of chytrid fungi.</title>
        <authorList>
            <person name="Stajich J.E."/>
            <person name="Amses K."/>
            <person name="Simmons R."/>
            <person name="Seto K."/>
            <person name="Myers J."/>
            <person name="Bonds A."/>
            <person name="Quandt C.A."/>
            <person name="Barry K."/>
            <person name="Liu P."/>
            <person name="Grigoriev I."/>
            <person name="Longcore J.E."/>
            <person name="James T.Y."/>
        </authorList>
    </citation>
    <scope>NUCLEOTIDE SEQUENCE</scope>
    <source>
        <strain evidence="10">JEL0513</strain>
    </source>
</reference>
<evidence type="ECO:0000256" key="2">
    <source>
        <dbReference type="ARBA" id="ARBA00010992"/>
    </source>
</evidence>
<keyword evidence="4 7" id="KW-0812">Transmembrane</keyword>
<dbReference type="PANTHER" id="PTHR48022">
    <property type="entry name" value="PLASTIDIC GLUCOSE TRANSPORTER 4"/>
    <property type="match status" value="1"/>
</dbReference>
<feature type="transmembrane region" description="Helical" evidence="7">
    <location>
        <begin position="110"/>
        <end position="131"/>
    </location>
</feature>
<feature type="transmembrane region" description="Helical" evidence="7">
    <location>
        <begin position="359"/>
        <end position="378"/>
    </location>
</feature>
<keyword evidence="8" id="KW-0732">Signal</keyword>
<dbReference type="PROSITE" id="PS50850">
    <property type="entry name" value="MFS"/>
    <property type="match status" value="1"/>
</dbReference>
<keyword evidence="11" id="KW-1185">Reference proteome</keyword>
<feature type="transmembrane region" description="Helical" evidence="7">
    <location>
        <begin position="459"/>
        <end position="478"/>
    </location>
</feature>
<evidence type="ECO:0000256" key="5">
    <source>
        <dbReference type="ARBA" id="ARBA00022989"/>
    </source>
</evidence>
<feature type="domain" description="Major facilitator superfamily (MFS) profile" evidence="9">
    <location>
        <begin position="15"/>
        <end position="482"/>
    </location>
</feature>
<dbReference type="InterPro" id="IPR005829">
    <property type="entry name" value="Sugar_transporter_CS"/>
</dbReference>
<feature type="transmembrane region" description="Helical" evidence="7">
    <location>
        <begin position="143"/>
        <end position="162"/>
    </location>
</feature>
<dbReference type="InterPro" id="IPR036259">
    <property type="entry name" value="MFS_trans_sf"/>
</dbReference>
<evidence type="ECO:0000256" key="4">
    <source>
        <dbReference type="ARBA" id="ARBA00022692"/>
    </source>
</evidence>
<comment type="similarity">
    <text evidence="2">Belongs to the major facilitator superfamily. Sugar transporter (TC 2.A.1.1) family.</text>
</comment>
<proteinExistence type="inferred from homology"/>
<feature type="chain" id="PRO_5042239286" description="Major facilitator superfamily (MFS) profile domain-containing protein" evidence="8">
    <location>
        <begin position="24"/>
        <end position="522"/>
    </location>
</feature>
<evidence type="ECO:0000256" key="1">
    <source>
        <dbReference type="ARBA" id="ARBA00004141"/>
    </source>
</evidence>
<keyword evidence="3" id="KW-0813">Transport</keyword>
<feature type="transmembrane region" description="Helical" evidence="7">
    <location>
        <begin position="54"/>
        <end position="77"/>
    </location>
</feature>
<dbReference type="SUPFAM" id="SSF103473">
    <property type="entry name" value="MFS general substrate transporter"/>
    <property type="match status" value="1"/>
</dbReference>
<accession>A0AAD5T768</accession>
<dbReference type="EMBL" id="JADGJH010000212">
    <property type="protein sequence ID" value="KAJ3133664.1"/>
    <property type="molecule type" value="Genomic_DNA"/>
</dbReference>
<dbReference type="GO" id="GO:0016020">
    <property type="term" value="C:membrane"/>
    <property type="evidence" value="ECO:0007669"/>
    <property type="project" value="UniProtKB-SubCell"/>
</dbReference>
<dbReference type="FunFam" id="1.20.1250.20:FF:000134">
    <property type="entry name" value="MFS sugar transporter protein"/>
    <property type="match status" value="1"/>
</dbReference>
<protein>
    <recommendedName>
        <fullName evidence="9">Major facilitator superfamily (MFS) profile domain-containing protein</fullName>
    </recommendedName>
</protein>
<sequence>MAEEKPKTLWSLYLILILVFINSANNGYDGSMFGSVLSFQEFKDYFGINAQDTLTGRLASIINVGNIIGGFAAMWVVDFRGRRFALVFGSVLIIIGAILQGTTVGDTQLIVGRCIVGIGLPITVSAAPIFVAELSPPHIRGTLVGLYNCFWYAGSFLSRVTVVSLNDYVGDLKWRLPLFLQMTPSVIVVLTIWLLPESPRYLILKGRDEEATRILAKYHAGGDENAEIVTSQVSEIKNALAVEEATRPDSFSSSMRGLIQILSKKSDLHRLFVSTKIQHTKLKFKLIKINQLAWMIAWYPGVSIISYYLSPMLTNAGITDSATQLWIGIGIDICSFLAAITGSLFFVERFGRRKMALSATFITVAAMLVMGLCTKATQDDDGNAVPNKTATIFAVLAIYIVQIGFSGNWTPLQALYPTEIFNFSLRAKAAGITNVFWGTSGFLFNNVNPIGLGNLHWKYYMVQMVWNGVWIGFVYFLMVETKGRTLEQLDALFNKPNAVKESLKAVEPDQTYETSEKKVVVA</sequence>
<feature type="transmembrane region" description="Helical" evidence="7">
    <location>
        <begin position="84"/>
        <end position="104"/>
    </location>
</feature>
<gene>
    <name evidence="10" type="ORF">HK100_004248</name>
</gene>
<keyword evidence="5 7" id="KW-1133">Transmembrane helix</keyword>
<feature type="transmembrane region" description="Helical" evidence="7">
    <location>
        <begin position="390"/>
        <end position="409"/>
    </location>
</feature>
<evidence type="ECO:0000256" key="7">
    <source>
        <dbReference type="SAM" id="Phobius"/>
    </source>
</evidence>
<evidence type="ECO:0000256" key="3">
    <source>
        <dbReference type="ARBA" id="ARBA00022448"/>
    </source>
</evidence>
<dbReference type="InterPro" id="IPR050360">
    <property type="entry name" value="MFS_Sugar_Transporters"/>
</dbReference>
<dbReference type="Proteomes" id="UP001211907">
    <property type="component" value="Unassembled WGS sequence"/>
</dbReference>
<dbReference type="PANTHER" id="PTHR48022:SF79">
    <property type="entry name" value="LACTOSE PERMEASE, PUTATIVE (AFU_ORTHOLOGUE AFUA_6G01860)-RELATED"/>
    <property type="match status" value="1"/>
</dbReference>
<feature type="transmembrane region" description="Helical" evidence="7">
    <location>
        <begin position="429"/>
        <end position="447"/>
    </location>
</feature>
<dbReference type="GO" id="GO:0005351">
    <property type="term" value="F:carbohydrate:proton symporter activity"/>
    <property type="evidence" value="ECO:0007669"/>
    <property type="project" value="TreeGrafter"/>
</dbReference>
<evidence type="ECO:0000259" key="9">
    <source>
        <dbReference type="PROSITE" id="PS50850"/>
    </source>
</evidence>
<name>A0AAD5T768_9FUNG</name>
<dbReference type="Pfam" id="PF00083">
    <property type="entry name" value="Sugar_tr"/>
    <property type="match status" value="1"/>
</dbReference>
<dbReference type="AlphaFoldDB" id="A0AAD5T768"/>
<dbReference type="PROSITE" id="PS00216">
    <property type="entry name" value="SUGAR_TRANSPORT_1"/>
    <property type="match status" value="1"/>
</dbReference>
<organism evidence="10 11">
    <name type="scientific">Physocladia obscura</name>
    <dbReference type="NCBI Taxonomy" id="109957"/>
    <lineage>
        <taxon>Eukaryota</taxon>
        <taxon>Fungi</taxon>
        <taxon>Fungi incertae sedis</taxon>
        <taxon>Chytridiomycota</taxon>
        <taxon>Chytridiomycota incertae sedis</taxon>
        <taxon>Chytridiomycetes</taxon>
        <taxon>Chytridiales</taxon>
        <taxon>Chytriomycetaceae</taxon>
        <taxon>Physocladia</taxon>
    </lineage>
</organism>
<evidence type="ECO:0000313" key="11">
    <source>
        <dbReference type="Proteomes" id="UP001211907"/>
    </source>
</evidence>
<feature type="signal peptide" evidence="8">
    <location>
        <begin position="1"/>
        <end position="23"/>
    </location>
</feature>
<evidence type="ECO:0000256" key="6">
    <source>
        <dbReference type="ARBA" id="ARBA00023136"/>
    </source>
</evidence>
<feature type="transmembrane region" description="Helical" evidence="7">
    <location>
        <begin position="292"/>
        <end position="310"/>
    </location>
</feature>
<evidence type="ECO:0000313" key="10">
    <source>
        <dbReference type="EMBL" id="KAJ3133664.1"/>
    </source>
</evidence>
<comment type="caution">
    <text evidence="10">The sequence shown here is derived from an EMBL/GenBank/DDBJ whole genome shotgun (WGS) entry which is preliminary data.</text>
</comment>
<keyword evidence="6 7" id="KW-0472">Membrane</keyword>
<dbReference type="Gene3D" id="1.20.1250.20">
    <property type="entry name" value="MFS general substrate transporter like domains"/>
    <property type="match status" value="1"/>
</dbReference>
<feature type="transmembrane region" description="Helical" evidence="7">
    <location>
        <begin position="325"/>
        <end position="347"/>
    </location>
</feature>
<evidence type="ECO:0000256" key="8">
    <source>
        <dbReference type="SAM" id="SignalP"/>
    </source>
</evidence>
<comment type="subcellular location">
    <subcellularLocation>
        <location evidence="1">Membrane</location>
        <topology evidence="1">Multi-pass membrane protein</topology>
    </subcellularLocation>
</comment>
<dbReference type="InterPro" id="IPR020846">
    <property type="entry name" value="MFS_dom"/>
</dbReference>
<feature type="transmembrane region" description="Helical" evidence="7">
    <location>
        <begin position="174"/>
        <end position="195"/>
    </location>
</feature>
<dbReference type="InterPro" id="IPR005828">
    <property type="entry name" value="MFS_sugar_transport-like"/>
</dbReference>